<dbReference type="AlphaFoldDB" id="A0A9Q3GEY7"/>
<organism evidence="2 3">
    <name type="scientific">Austropuccinia psidii MF-1</name>
    <dbReference type="NCBI Taxonomy" id="1389203"/>
    <lineage>
        <taxon>Eukaryota</taxon>
        <taxon>Fungi</taxon>
        <taxon>Dikarya</taxon>
        <taxon>Basidiomycota</taxon>
        <taxon>Pucciniomycotina</taxon>
        <taxon>Pucciniomycetes</taxon>
        <taxon>Pucciniales</taxon>
        <taxon>Sphaerophragmiaceae</taxon>
        <taxon>Austropuccinia</taxon>
    </lineage>
</organism>
<protein>
    <submittedName>
        <fullName evidence="2">Uncharacterized protein</fullName>
    </submittedName>
</protein>
<gene>
    <name evidence="2" type="ORF">O181_004529</name>
</gene>
<evidence type="ECO:0000256" key="1">
    <source>
        <dbReference type="SAM" id="MobiDB-lite"/>
    </source>
</evidence>
<accession>A0A9Q3GEY7</accession>
<evidence type="ECO:0000313" key="3">
    <source>
        <dbReference type="Proteomes" id="UP000765509"/>
    </source>
</evidence>
<keyword evidence="3" id="KW-1185">Reference proteome</keyword>
<comment type="caution">
    <text evidence="2">The sequence shown here is derived from an EMBL/GenBank/DDBJ whole genome shotgun (WGS) entry which is preliminary data.</text>
</comment>
<evidence type="ECO:0000313" key="2">
    <source>
        <dbReference type="EMBL" id="MBW0464814.1"/>
    </source>
</evidence>
<dbReference type="OrthoDB" id="2502482at2759"/>
<dbReference type="EMBL" id="AVOT02000887">
    <property type="protein sequence ID" value="MBW0464814.1"/>
    <property type="molecule type" value="Genomic_DNA"/>
</dbReference>
<proteinExistence type="predicted"/>
<reference evidence="2" key="1">
    <citation type="submission" date="2021-03" db="EMBL/GenBank/DDBJ databases">
        <title>Draft genome sequence of rust myrtle Austropuccinia psidii MF-1, a brazilian biotype.</title>
        <authorList>
            <person name="Quecine M.C."/>
            <person name="Pachon D.M.R."/>
            <person name="Bonatelli M.L."/>
            <person name="Correr F.H."/>
            <person name="Franceschini L.M."/>
            <person name="Leite T.F."/>
            <person name="Margarido G.R.A."/>
            <person name="Almeida C.A."/>
            <person name="Ferrarezi J.A."/>
            <person name="Labate C.A."/>
        </authorList>
    </citation>
    <scope>NUCLEOTIDE SEQUENCE</scope>
    <source>
        <strain evidence="2">MF-1</strain>
    </source>
</reference>
<feature type="compositionally biased region" description="Basic residues" evidence="1">
    <location>
        <begin position="169"/>
        <end position="185"/>
    </location>
</feature>
<feature type="region of interest" description="Disordered" evidence="1">
    <location>
        <begin position="134"/>
        <end position="236"/>
    </location>
</feature>
<name>A0A9Q3GEY7_9BASI</name>
<sequence length="475" mass="52836">MSHPFQSEREEQSLHARTTDRLLYDDEFLDDFVGPSWMARESQGIADGSEGVEPESARLELTTRVEVETNHNNDQIQVHLNSPKKNKHTPRKNAVNGLLDGLDGPSHITRTASQSSSSSLEPLSEAFEFHTPLSPLPDFAQLPTQPKAKRPSQLYPDQAEAEYIEQGRLHRRLSSQKSPARRHQRAKSDTPVELNTVAGCYGRRREDDDSGSLASSHFHRKRHPERREPTSVPPSPAQCIASLGSPLIADVNVAKSRLLVTKTHCFYPPISSLIPFSSCLLGFQLVFHSSDPKARIKHSQIKLTTFAPFGGPPCDIPIIKAIYPTQGVIHKTGDRTFVQRRDENSIGVKLGVDPYGAMILSHTHSRSQEHYTSPYLLGSGIETNKLLITLNEDSTLHHGVPPSLSFAILLYLPSKATKAFGANLTIDTSAGKELSASFRKIWASPKVWQLFYDGKTELGSLKIQKRLENLHDETE</sequence>
<dbReference type="Proteomes" id="UP000765509">
    <property type="component" value="Unassembled WGS sequence"/>
</dbReference>